<evidence type="ECO:0000256" key="3">
    <source>
        <dbReference type="ARBA" id="ARBA00022448"/>
    </source>
</evidence>
<name>A0ABN8AQP8_CHISP</name>
<feature type="transmembrane region" description="Helical" evidence="16">
    <location>
        <begin position="142"/>
        <end position="164"/>
    </location>
</feature>
<feature type="compositionally biased region" description="Basic and acidic residues" evidence="15">
    <location>
        <begin position="20"/>
        <end position="56"/>
    </location>
</feature>
<dbReference type="PRINTS" id="PR00176">
    <property type="entry name" value="NANEUSMPORT"/>
</dbReference>
<dbReference type="PROSITE" id="PS50267">
    <property type="entry name" value="NA_NEUROTRAN_SYMP_3"/>
    <property type="match status" value="1"/>
</dbReference>
<keyword evidence="5 14" id="KW-0769">Symport</keyword>
<feature type="compositionally biased region" description="Polar residues" evidence="15">
    <location>
        <begin position="1"/>
        <end position="10"/>
    </location>
</feature>
<keyword evidence="9" id="KW-0406">Ion transport</keyword>
<dbReference type="PROSITE" id="PS00610">
    <property type="entry name" value="NA_NEUROTRAN_SYMP_1"/>
    <property type="match status" value="1"/>
</dbReference>
<evidence type="ECO:0000313" key="17">
    <source>
        <dbReference type="EMBL" id="CAH0397886.1"/>
    </source>
</evidence>
<sequence>MDTDGDNTGNEGEFVNRAYQSDDIKEAPNRQNDDIEKTGDTTKSRNISTEDRSVERPKWDNQTEFLMSCIATSVGLGNVWRFPFVAYQNGGGAFLIPYIIVLLVIGKPMYFLETVLGQFSSSNCVKIWALSPAMKGTGYAQALGASYVLSYYVSIIALCLYYLAMSFQTTLPWALCNPEWKQFESCVPSGQPPPADFDGNLTSSAQLYFTETVLKQSNGIHDGIGAPLWDLTLCLLASWIIIFVIVARGVKSSGKAAYFLAIFPYIIMFILLIRSVTLPGAGKGILFFLTPEWNKILEIKVWYAAVTQVFFSLSVCSGALIMFSSYNGFTQNVYRDSMIVTTLDTFTSLISGITIFGVLGNLAEQLQYDDVSNVISSGGTSLAFISYPDAIAQSPFVPQLFAVLFFLMMAVLGVGSGVALLSTVNTILLDSFPRVPTIAMSAMACTAGFGIGLIYVTPGGQYVLEIVDYYGGTFMRLFAAIAETIGVFWIYGLENICLDIEFMLGIKTSIYWRVCWAIVTPVIMIAVFMYAIITTEALVFGDNYIYPSGAYIAGNSLQYTGIALIPIFIIATLWKYRTGDFVETVKKSFRKKPTYGPRDEDKRNEWKQFREDAKFSQQLKRKNWFHHIGLSLYGGYRRKL</sequence>
<evidence type="ECO:0000256" key="5">
    <source>
        <dbReference type="ARBA" id="ARBA00022847"/>
    </source>
</evidence>
<accession>A0ABN8AQP8</accession>
<feature type="transmembrane region" description="Helical" evidence="16">
    <location>
        <begin position="94"/>
        <end position="112"/>
    </location>
</feature>
<evidence type="ECO:0000256" key="16">
    <source>
        <dbReference type="SAM" id="Phobius"/>
    </source>
</evidence>
<keyword evidence="10 16" id="KW-0472">Membrane</keyword>
<keyword evidence="11" id="KW-0325">Glycoprotein</keyword>
<dbReference type="InterPro" id="IPR037272">
    <property type="entry name" value="SNS_sf"/>
</dbReference>
<reference evidence="17" key="1">
    <citation type="submission" date="2021-12" db="EMBL/GenBank/DDBJ databases">
        <authorList>
            <person name="King R."/>
        </authorList>
    </citation>
    <scope>NUCLEOTIDE SEQUENCE</scope>
</reference>
<keyword evidence="4 14" id="KW-0812">Transmembrane</keyword>
<keyword evidence="3 14" id="KW-0813">Transport</keyword>
<keyword evidence="7 16" id="KW-1133">Transmembrane helix</keyword>
<evidence type="ECO:0000313" key="18">
    <source>
        <dbReference type="Proteomes" id="UP001153292"/>
    </source>
</evidence>
<evidence type="ECO:0000256" key="13">
    <source>
        <dbReference type="ARBA" id="ARBA00037785"/>
    </source>
</evidence>
<feature type="transmembrane region" description="Helical" evidence="16">
    <location>
        <begin position="301"/>
        <end position="326"/>
    </location>
</feature>
<organism evidence="17 18">
    <name type="scientific">Chilo suppressalis</name>
    <name type="common">Asiatic rice borer moth</name>
    <dbReference type="NCBI Taxonomy" id="168631"/>
    <lineage>
        <taxon>Eukaryota</taxon>
        <taxon>Metazoa</taxon>
        <taxon>Ecdysozoa</taxon>
        <taxon>Arthropoda</taxon>
        <taxon>Hexapoda</taxon>
        <taxon>Insecta</taxon>
        <taxon>Pterygota</taxon>
        <taxon>Neoptera</taxon>
        <taxon>Endopterygota</taxon>
        <taxon>Lepidoptera</taxon>
        <taxon>Glossata</taxon>
        <taxon>Ditrysia</taxon>
        <taxon>Pyraloidea</taxon>
        <taxon>Crambidae</taxon>
        <taxon>Crambinae</taxon>
        <taxon>Chilo</taxon>
    </lineage>
</organism>
<evidence type="ECO:0000256" key="2">
    <source>
        <dbReference type="ARBA" id="ARBA00006459"/>
    </source>
</evidence>
<dbReference type="Proteomes" id="UP001153292">
    <property type="component" value="Chromosome 10"/>
</dbReference>
<evidence type="ECO:0000256" key="1">
    <source>
        <dbReference type="ARBA" id="ARBA00004141"/>
    </source>
</evidence>
<gene>
    <name evidence="17" type="ORF">CHILSU_LOCUS986</name>
</gene>
<evidence type="ECO:0000256" key="6">
    <source>
        <dbReference type="ARBA" id="ARBA00022970"/>
    </source>
</evidence>
<feature type="transmembrane region" description="Helical" evidence="16">
    <location>
        <begin position="258"/>
        <end position="281"/>
    </location>
</feature>
<feature type="transmembrane region" description="Helical" evidence="16">
    <location>
        <begin position="435"/>
        <end position="457"/>
    </location>
</feature>
<feature type="transmembrane region" description="Helical" evidence="16">
    <location>
        <begin position="557"/>
        <end position="576"/>
    </location>
</feature>
<dbReference type="CDD" id="cd10324">
    <property type="entry name" value="SLC6sbd"/>
    <property type="match status" value="1"/>
</dbReference>
<feature type="transmembrane region" description="Helical" evidence="16">
    <location>
        <begin position="510"/>
        <end position="533"/>
    </location>
</feature>
<dbReference type="SUPFAM" id="SSF161070">
    <property type="entry name" value="SNF-like"/>
    <property type="match status" value="1"/>
</dbReference>
<keyword evidence="6" id="KW-0029">Amino-acid transport</keyword>
<keyword evidence="12" id="KW-0739">Sodium transport</keyword>
<dbReference type="EMBL" id="OU963903">
    <property type="protein sequence ID" value="CAH0397886.1"/>
    <property type="molecule type" value="Genomic_DNA"/>
</dbReference>
<comment type="function">
    <text evidence="13">Unusual broad substrate spectrum amino acid:sodium cotransporter that promotes absorption of the D isomers of essential amino acids. Neutral amino acids are the preferred substrates, especially methionine and phenylalanine.</text>
</comment>
<feature type="transmembrane region" description="Helical" evidence="16">
    <location>
        <begin position="338"/>
        <end position="359"/>
    </location>
</feature>
<evidence type="ECO:0000256" key="14">
    <source>
        <dbReference type="RuleBase" id="RU003732"/>
    </source>
</evidence>
<dbReference type="Pfam" id="PF00209">
    <property type="entry name" value="SNF"/>
    <property type="match status" value="1"/>
</dbReference>
<dbReference type="InterPro" id="IPR000175">
    <property type="entry name" value="Na/ntran_symport"/>
</dbReference>
<evidence type="ECO:0000256" key="4">
    <source>
        <dbReference type="ARBA" id="ARBA00022692"/>
    </source>
</evidence>
<evidence type="ECO:0000256" key="15">
    <source>
        <dbReference type="SAM" id="MobiDB-lite"/>
    </source>
</evidence>
<dbReference type="PANTHER" id="PTHR11616">
    <property type="entry name" value="SODIUM/CHLORIDE DEPENDENT TRANSPORTER"/>
    <property type="match status" value="1"/>
</dbReference>
<feature type="transmembrane region" description="Helical" evidence="16">
    <location>
        <begin position="477"/>
        <end position="498"/>
    </location>
</feature>
<comment type="similarity">
    <text evidence="2 14">Belongs to the sodium:neurotransmitter symporter (SNF) (TC 2.A.22) family.</text>
</comment>
<evidence type="ECO:0000256" key="12">
    <source>
        <dbReference type="ARBA" id="ARBA00023201"/>
    </source>
</evidence>
<feature type="region of interest" description="Disordered" evidence="15">
    <location>
        <begin position="1"/>
        <end position="56"/>
    </location>
</feature>
<evidence type="ECO:0000256" key="8">
    <source>
        <dbReference type="ARBA" id="ARBA00023053"/>
    </source>
</evidence>
<keyword evidence="8" id="KW-0915">Sodium</keyword>
<evidence type="ECO:0000256" key="10">
    <source>
        <dbReference type="ARBA" id="ARBA00023136"/>
    </source>
</evidence>
<evidence type="ECO:0000256" key="7">
    <source>
        <dbReference type="ARBA" id="ARBA00022989"/>
    </source>
</evidence>
<proteinExistence type="inferred from homology"/>
<feature type="transmembrane region" description="Helical" evidence="16">
    <location>
        <begin position="228"/>
        <end position="246"/>
    </location>
</feature>
<keyword evidence="18" id="KW-1185">Reference proteome</keyword>
<comment type="subcellular location">
    <subcellularLocation>
        <location evidence="1">Membrane</location>
        <topology evidence="1">Multi-pass membrane protein</topology>
    </subcellularLocation>
</comment>
<evidence type="ECO:0000256" key="11">
    <source>
        <dbReference type="ARBA" id="ARBA00023180"/>
    </source>
</evidence>
<evidence type="ECO:0000256" key="9">
    <source>
        <dbReference type="ARBA" id="ARBA00023065"/>
    </source>
</evidence>
<feature type="transmembrane region" description="Helical" evidence="16">
    <location>
        <begin position="400"/>
        <end position="423"/>
    </location>
</feature>
<protein>
    <recommendedName>
        <fullName evidence="14">Transporter</fullName>
    </recommendedName>
</protein>
<dbReference type="PANTHER" id="PTHR11616:SF321">
    <property type="entry name" value="SODIUM-DEPENDENT NUTRIENT AMINO ACID TRANSPORTER 1-RELATED"/>
    <property type="match status" value="1"/>
</dbReference>
<dbReference type="PROSITE" id="PS00754">
    <property type="entry name" value="NA_NEUROTRAN_SYMP_2"/>
    <property type="match status" value="1"/>
</dbReference>